<organism evidence="2 3">
    <name type="scientific">Bacteroides salyersiae CL02T12C01</name>
    <dbReference type="NCBI Taxonomy" id="997887"/>
    <lineage>
        <taxon>Bacteria</taxon>
        <taxon>Pseudomonadati</taxon>
        <taxon>Bacteroidota</taxon>
        <taxon>Bacteroidia</taxon>
        <taxon>Bacteroidales</taxon>
        <taxon>Bacteroidaceae</taxon>
        <taxon>Bacteroides</taxon>
    </lineage>
</organism>
<evidence type="ECO:0000313" key="3">
    <source>
        <dbReference type="Proteomes" id="UP000005150"/>
    </source>
</evidence>
<reference evidence="2 3" key="1">
    <citation type="submission" date="2012-02" db="EMBL/GenBank/DDBJ databases">
        <title>The Genome Sequence of Bacteroides salyersiae CL02T12C01.</title>
        <authorList>
            <consortium name="The Broad Institute Genome Sequencing Platform"/>
            <person name="Earl A."/>
            <person name="Ward D."/>
            <person name="Feldgarden M."/>
            <person name="Gevers D."/>
            <person name="Zitomersky N.L."/>
            <person name="Coyne M.J."/>
            <person name="Comstock L.E."/>
            <person name="Young S.K."/>
            <person name="Zeng Q."/>
            <person name="Gargeya S."/>
            <person name="Fitzgerald M."/>
            <person name="Haas B."/>
            <person name="Abouelleil A."/>
            <person name="Alvarado L."/>
            <person name="Arachchi H.M."/>
            <person name="Berlin A."/>
            <person name="Chapman S.B."/>
            <person name="Gearin G."/>
            <person name="Goldberg J."/>
            <person name="Griggs A."/>
            <person name="Gujja S."/>
            <person name="Hansen M."/>
            <person name="Heiman D."/>
            <person name="Howarth C."/>
            <person name="Larimer J."/>
            <person name="Lui A."/>
            <person name="MacDonald P.J.P."/>
            <person name="McCowen C."/>
            <person name="Montmayeur A."/>
            <person name="Murphy C."/>
            <person name="Neiman D."/>
            <person name="Pearson M."/>
            <person name="Priest M."/>
            <person name="Roberts A."/>
            <person name="Saif S."/>
            <person name="Shea T."/>
            <person name="Sisk P."/>
            <person name="Stolte C."/>
            <person name="Sykes S."/>
            <person name="Wortman J."/>
            <person name="Nusbaum C."/>
            <person name="Birren B."/>
        </authorList>
    </citation>
    <scope>NUCLEOTIDE SEQUENCE [LARGE SCALE GENOMIC DNA]</scope>
    <source>
        <strain evidence="2 3">CL02T12C01</strain>
    </source>
</reference>
<protein>
    <submittedName>
        <fullName evidence="2">Uncharacterized protein</fullName>
    </submittedName>
</protein>
<proteinExistence type="predicted"/>
<keyword evidence="3" id="KW-1185">Reference proteome</keyword>
<dbReference type="Proteomes" id="UP000005150">
    <property type="component" value="Unassembled WGS sequence"/>
</dbReference>
<comment type="caution">
    <text evidence="2">The sequence shown here is derived from an EMBL/GenBank/DDBJ whole genome shotgun (WGS) entry which is preliminary data.</text>
</comment>
<sequence length="52" mass="6173">MNKKKELTVNDMKRISNTDENPKRVHKKPTSFEEAVSLMINYRPKKNNKGRK</sequence>
<dbReference type="RefSeq" id="WP_005925326.1">
    <property type="nucleotide sequence ID" value="NZ_JH724311.1"/>
</dbReference>
<gene>
    <name evidence="2" type="ORF">HMPREF1071_04540</name>
</gene>
<feature type="compositionally biased region" description="Basic and acidic residues" evidence="1">
    <location>
        <begin position="1"/>
        <end position="23"/>
    </location>
</feature>
<dbReference type="HOGENOM" id="CLU_3076922_0_0_10"/>
<dbReference type="GeneID" id="93117549"/>
<name>I9SIN4_9BACE</name>
<dbReference type="PATRIC" id="fig|997887.3.peg.4742"/>
<feature type="region of interest" description="Disordered" evidence="1">
    <location>
        <begin position="1"/>
        <end position="30"/>
    </location>
</feature>
<evidence type="ECO:0000313" key="2">
    <source>
        <dbReference type="EMBL" id="EIY55841.1"/>
    </source>
</evidence>
<accession>I9SIN4</accession>
<evidence type="ECO:0000256" key="1">
    <source>
        <dbReference type="SAM" id="MobiDB-lite"/>
    </source>
</evidence>
<dbReference type="EMBL" id="AGXV01000054">
    <property type="protein sequence ID" value="EIY55841.1"/>
    <property type="molecule type" value="Genomic_DNA"/>
</dbReference>
<dbReference type="AlphaFoldDB" id="I9SIN4"/>